<evidence type="ECO:0000313" key="2">
    <source>
        <dbReference type="Proteomes" id="UP000319949"/>
    </source>
</evidence>
<dbReference type="PANTHER" id="PTHR43664">
    <property type="entry name" value="MONOAMINE OXIDASE-RELATED"/>
    <property type="match status" value="1"/>
</dbReference>
<dbReference type="RefSeq" id="WP_145668960.1">
    <property type="nucleotide sequence ID" value="NZ_VITK01000010.1"/>
</dbReference>
<dbReference type="EMBL" id="VITK01000010">
    <property type="protein sequence ID" value="TWA92624.1"/>
    <property type="molecule type" value="Genomic_DNA"/>
</dbReference>
<protein>
    <submittedName>
        <fullName evidence="1">Acyl dehydratase</fullName>
    </submittedName>
</protein>
<dbReference type="Pfam" id="PF19315">
    <property type="entry name" value="MC_hydratase"/>
    <property type="match status" value="1"/>
</dbReference>
<comment type="caution">
    <text evidence="1">The sequence shown here is derived from an EMBL/GenBank/DDBJ whole genome shotgun (WGS) entry which is preliminary data.</text>
</comment>
<accession>A0A560D6B9</accession>
<dbReference type="CDD" id="cd03451">
    <property type="entry name" value="FkbR2"/>
    <property type="match status" value="1"/>
</dbReference>
<keyword evidence="2" id="KW-1185">Reference proteome</keyword>
<dbReference type="SUPFAM" id="SSF54637">
    <property type="entry name" value="Thioesterase/thiol ester dehydrase-isomerase"/>
    <property type="match status" value="1"/>
</dbReference>
<dbReference type="Proteomes" id="UP000319949">
    <property type="component" value="Unassembled WGS sequence"/>
</dbReference>
<evidence type="ECO:0000313" key="1">
    <source>
        <dbReference type="EMBL" id="TWA92624.1"/>
    </source>
</evidence>
<organism evidence="1 2">
    <name type="scientific">Bradyrhizobium stylosanthis</name>
    <dbReference type="NCBI Taxonomy" id="1803665"/>
    <lineage>
        <taxon>Bacteria</taxon>
        <taxon>Pseudomonadati</taxon>
        <taxon>Pseudomonadota</taxon>
        <taxon>Alphaproteobacteria</taxon>
        <taxon>Hyphomicrobiales</taxon>
        <taxon>Nitrobacteraceae</taxon>
        <taxon>Bradyrhizobium</taxon>
    </lineage>
</organism>
<dbReference type="InterPro" id="IPR052342">
    <property type="entry name" value="MCH/BMMD"/>
</dbReference>
<name>A0A560D6B9_9BRAD</name>
<dbReference type="AlphaFoldDB" id="A0A560D6B9"/>
<dbReference type="GO" id="GO:0016829">
    <property type="term" value="F:lyase activity"/>
    <property type="evidence" value="ECO:0007669"/>
    <property type="project" value="InterPro"/>
</dbReference>
<dbReference type="InterPro" id="IPR048274">
    <property type="entry name" value="MC_hydratase"/>
</dbReference>
<dbReference type="Gene3D" id="3.10.129.10">
    <property type="entry name" value="Hotdog Thioesterase"/>
    <property type="match status" value="1"/>
</dbReference>
<dbReference type="PANTHER" id="PTHR43664:SF1">
    <property type="entry name" value="BETA-METHYLMALYL-COA DEHYDRATASE"/>
    <property type="match status" value="1"/>
</dbReference>
<dbReference type="InterPro" id="IPR029069">
    <property type="entry name" value="HotDog_dom_sf"/>
</dbReference>
<proteinExistence type="predicted"/>
<sequence length="164" mass="18477">MTQTSSRTSADNYFENFEVGQVIAHARGKTMTEMDNVLLTNMVMNTAQGHFNEHLMQRSSGIPGFDTRIVFGGINFSLVIGLAAQDTGEQVLRELGMDKIRLKTPVHHGDTLYAFTEVLEKTESDRTDAGIIRFKHFGINQHDKLVYEGERTVLMKRRGAWGDL</sequence>
<gene>
    <name evidence="1" type="ORF">FBZ96_11095</name>
</gene>
<reference evidence="1 2" key="1">
    <citation type="submission" date="2019-06" db="EMBL/GenBank/DDBJ databases">
        <title>Genomic Encyclopedia of Type Strains, Phase IV (KMG-V): Genome sequencing to study the core and pangenomes of soil and plant-associated prokaryotes.</title>
        <authorList>
            <person name="Whitman W."/>
        </authorList>
    </citation>
    <scope>NUCLEOTIDE SEQUENCE [LARGE SCALE GENOMIC DNA]</scope>
    <source>
        <strain evidence="1 2">BR 510</strain>
    </source>
</reference>
<dbReference type="OrthoDB" id="9796589at2"/>